<gene>
    <name evidence="1" type="ORF">CBW24_00960</name>
</gene>
<dbReference type="Gene3D" id="3.20.20.80">
    <property type="entry name" value="Glycosidases"/>
    <property type="match status" value="1"/>
</dbReference>
<dbReference type="Proteomes" id="UP000219050">
    <property type="component" value="Chromosome"/>
</dbReference>
<dbReference type="PANTHER" id="PTHR41244">
    <property type="entry name" value="RHAMNAN SYNTHESIS F"/>
    <property type="match status" value="1"/>
</dbReference>
<dbReference type="Pfam" id="PF14307">
    <property type="entry name" value="Glyco_tran_WbsX"/>
    <property type="match status" value="1"/>
</dbReference>
<dbReference type="Pfam" id="PF05045">
    <property type="entry name" value="RgpF"/>
    <property type="match status" value="1"/>
</dbReference>
<evidence type="ECO:0000313" key="1">
    <source>
        <dbReference type="EMBL" id="ATI43235.1"/>
    </source>
</evidence>
<reference evidence="1 2" key="1">
    <citation type="submission" date="2017-05" db="EMBL/GenBank/DDBJ databases">
        <title>Comparative genomic and metabolic analysis of manganese-oxidizing mechanisms in Celeribater manganoxidans DY25T: its adaption to the environment of polymetallic nodule.</title>
        <authorList>
            <person name="Wang X."/>
        </authorList>
    </citation>
    <scope>NUCLEOTIDE SEQUENCE [LARGE SCALE GENOMIC DNA]</scope>
    <source>
        <strain evidence="1 2">DY25</strain>
    </source>
</reference>
<proteinExistence type="predicted"/>
<keyword evidence="2" id="KW-1185">Reference proteome</keyword>
<dbReference type="GO" id="GO:0016740">
    <property type="term" value="F:transferase activity"/>
    <property type="evidence" value="ECO:0007669"/>
    <property type="project" value="UniProtKB-KW"/>
</dbReference>
<accession>A0A291M3F2</accession>
<dbReference type="EMBL" id="CP021404">
    <property type="protein sequence ID" value="ATI43235.1"/>
    <property type="molecule type" value="Genomic_DNA"/>
</dbReference>
<dbReference type="PANTHER" id="PTHR41244:SF1">
    <property type="entry name" value="GLYCOSYLTRANSFERASE"/>
    <property type="match status" value="1"/>
</dbReference>
<dbReference type="InterPro" id="IPR032719">
    <property type="entry name" value="WbsX"/>
</dbReference>
<dbReference type="CDD" id="cd11579">
    <property type="entry name" value="Glyco_tran_WbsX"/>
    <property type="match status" value="1"/>
</dbReference>
<sequence length="722" mass="82621">MLPWGRVGAYAREIARSDLFDRHFYRGTNPRMHPLSRLFPERHFVLKGEALGLRPNPDFCPRAYLRHNPDLTAKVRHPFQHYIRYGRHEQRVTKDLPPRHQTEQVPLPVLRPLAQKRRFAIVVHLYYHDMWDEFADAIKMSGVEADIYVTYVRFVEARTDLPDRVRRDFPQAVIHQVPNHGRDIFPFVHLVNSGALAGYEAVCKIHSKKSPHRDDGDAWRRHLVEGILSTQTAPRLQRFLDDPEAAFWVADGQVFSGADWWGSNAARARDLLRRVELPMAEQDLTFPAGSIYWLKPLMIDMIRGMRLRVHDFEPEQAQVDGTSAHAMERALGYLAQTAGQRCVQATDLDRRRTPAPRHRPRYVSAFYLPQFHPVPENDAWWGKGFTEWTNVARAEPAFAGHNQPVLPGELGHYDLRLTEVMAEQDALRRQAGIDAFCVYHYWFDGRRILETPIDQLCASEVDFPFYLCWANESWRRNWDGLSGEVLLDQSYGAGFAEALARNVAPYMQDRRYQRPDGQRPRFVIYRPDDMPDPARAVANMRATWRALGVGEVELGAVRFHLGRDEAVTEDLFDFWIEMPPHGLVGECDYLVGGPAAPDPHIPLAPGFKGLIYDYSRLAETATDPAYTATLPAQTIAGVMPSWDNTARRGSGAHIAHGATPASFSRWLDRIAQHRIEGSYRQELFVNAWNEWAERAMLEPTERYGDANIRALAAFRQGGGPRS</sequence>
<dbReference type="OrthoDB" id="7210452at2"/>
<name>A0A291M3F2_9RHOB</name>
<evidence type="ECO:0000313" key="2">
    <source>
        <dbReference type="Proteomes" id="UP000219050"/>
    </source>
</evidence>
<dbReference type="KEGG" id="cmag:CBW24_00960"/>
<keyword evidence="1" id="KW-0808">Transferase</keyword>
<dbReference type="InterPro" id="IPR007739">
    <property type="entry name" value="RgpF"/>
</dbReference>
<dbReference type="AlphaFoldDB" id="A0A291M3F2"/>
<organism evidence="1 2">
    <name type="scientific">Pacificitalea manganoxidans</name>
    <dbReference type="NCBI Taxonomy" id="1411902"/>
    <lineage>
        <taxon>Bacteria</taxon>
        <taxon>Pseudomonadati</taxon>
        <taxon>Pseudomonadota</taxon>
        <taxon>Alphaproteobacteria</taxon>
        <taxon>Rhodobacterales</taxon>
        <taxon>Paracoccaceae</taxon>
        <taxon>Pacificitalea</taxon>
    </lineage>
</organism>
<protein>
    <submittedName>
        <fullName evidence="1">Glycosyl transferase family 1</fullName>
    </submittedName>
</protein>